<sequence>MGCQLSAQRRAHHQVSLPYSNAAHGPPPSPTRPGSSILIDSRSEGSLTAEYHALRPPSSPTRSGPSILIDSRNHALRTPSSPTSPGSSILIDSRSGSSLMAENHSLRTPSSLTRPGSSILIDSRSESSLTAEIHALRTPSSLTRPGSSILIDYRSEGSLMAENHACGRTGKELTSRRRRKVISIDMLPDEVLLAVFDFCADEYQFAKYRKEEWQSLVHVCRRWRSVVFGSPRRLKLQLVCTARTPVSDTLDVWPALPLFILCDNDEYRTPSIDNMIAALKRNDRICNITLLGVPSPHLESILPAMQEPFPELTDLKLRLYNETLTVLPDSFLGGSAPLLRVLSLSGILFPGLPNLLLSATHLVCLYLECIPHSWYFSPEAMVTALSTLTSLEDLWLEFQSPLSRPDRASRRPPPSTRSVLPVLAELRFKGDVEYLDDLVARIDAPQLDDLNITFFNVFDTPQVMQFISRTPTLEALEIANVVFSRDAAWVSFSSDYGELKVKVPCRESDWQVSYLEQICTSSLPPLSRFEVLYIYEVSDMQQHWQEGIETVEIALWLGLLHPFTGVKELYLSKKVGPFIALALQELVGARTTEALPTLQNIFLEDLRLVQERIGEFIAARQVISHPIAVSGWHRGSSTKW</sequence>
<dbReference type="AlphaFoldDB" id="A0A9P5MY83"/>
<protein>
    <recommendedName>
        <fullName evidence="4">F-box domain-containing protein</fullName>
    </recommendedName>
</protein>
<reference evidence="2" key="1">
    <citation type="submission" date="2019-10" db="EMBL/GenBank/DDBJ databases">
        <authorList>
            <consortium name="DOE Joint Genome Institute"/>
            <person name="Kuo A."/>
            <person name="Miyauchi S."/>
            <person name="Kiss E."/>
            <person name="Drula E."/>
            <person name="Kohler A."/>
            <person name="Sanchez-Garcia M."/>
            <person name="Andreopoulos B."/>
            <person name="Barry K.W."/>
            <person name="Bonito G."/>
            <person name="Buee M."/>
            <person name="Carver A."/>
            <person name="Chen C."/>
            <person name="Cichocki N."/>
            <person name="Clum A."/>
            <person name="Culley D."/>
            <person name="Crous P.W."/>
            <person name="Fauchery L."/>
            <person name="Girlanda M."/>
            <person name="Hayes R."/>
            <person name="Keri Z."/>
            <person name="LaButti K."/>
            <person name="Lipzen A."/>
            <person name="Lombard V."/>
            <person name="Magnuson J."/>
            <person name="Maillard F."/>
            <person name="Morin E."/>
            <person name="Murat C."/>
            <person name="Nolan M."/>
            <person name="Ohm R."/>
            <person name="Pangilinan J."/>
            <person name="Pereira M."/>
            <person name="Perotto S."/>
            <person name="Peter M."/>
            <person name="Riley R."/>
            <person name="Sitrit Y."/>
            <person name="Stielow B."/>
            <person name="Szollosi G."/>
            <person name="Zifcakova L."/>
            <person name="Stursova M."/>
            <person name="Spatafora J.W."/>
            <person name="Tedersoo L."/>
            <person name="Vaario L.-M."/>
            <person name="Yamada A."/>
            <person name="Yan M."/>
            <person name="Wang P."/>
            <person name="Xu J."/>
            <person name="Bruns T."/>
            <person name="Baldrian P."/>
            <person name="Vilgalys R."/>
            <person name="Henrissat B."/>
            <person name="Grigoriev I.V."/>
            <person name="Hibbett D."/>
            <person name="Nagy L.G."/>
            <person name="Martin F.M."/>
        </authorList>
    </citation>
    <scope>NUCLEOTIDE SEQUENCE</scope>
    <source>
        <strain evidence="2">Prilba</strain>
    </source>
</reference>
<comment type="caution">
    <text evidence="2">The sequence shown here is derived from an EMBL/GenBank/DDBJ whole genome shotgun (WGS) entry which is preliminary data.</text>
</comment>
<dbReference type="Proteomes" id="UP000759537">
    <property type="component" value="Unassembled WGS sequence"/>
</dbReference>
<gene>
    <name evidence="2" type="ORF">DFH94DRAFT_406320</name>
</gene>
<dbReference type="EMBL" id="WHVB01000006">
    <property type="protein sequence ID" value="KAF8481740.1"/>
    <property type="molecule type" value="Genomic_DNA"/>
</dbReference>
<dbReference type="SUPFAM" id="SSF52047">
    <property type="entry name" value="RNI-like"/>
    <property type="match status" value="1"/>
</dbReference>
<proteinExistence type="predicted"/>
<keyword evidence="3" id="KW-1185">Reference proteome</keyword>
<dbReference type="OrthoDB" id="3219396at2759"/>
<reference evidence="2" key="2">
    <citation type="journal article" date="2020" name="Nat. Commun.">
        <title>Large-scale genome sequencing of mycorrhizal fungi provides insights into the early evolution of symbiotic traits.</title>
        <authorList>
            <person name="Miyauchi S."/>
            <person name="Kiss E."/>
            <person name="Kuo A."/>
            <person name="Drula E."/>
            <person name="Kohler A."/>
            <person name="Sanchez-Garcia M."/>
            <person name="Morin E."/>
            <person name="Andreopoulos B."/>
            <person name="Barry K.W."/>
            <person name="Bonito G."/>
            <person name="Buee M."/>
            <person name="Carver A."/>
            <person name="Chen C."/>
            <person name="Cichocki N."/>
            <person name="Clum A."/>
            <person name="Culley D."/>
            <person name="Crous P.W."/>
            <person name="Fauchery L."/>
            <person name="Girlanda M."/>
            <person name="Hayes R.D."/>
            <person name="Keri Z."/>
            <person name="LaButti K."/>
            <person name="Lipzen A."/>
            <person name="Lombard V."/>
            <person name="Magnuson J."/>
            <person name="Maillard F."/>
            <person name="Murat C."/>
            <person name="Nolan M."/>
            <person name="Ohm R.A."/>
            <person name="Pangilinan J."/>
            <person name="Pereira M.F."/>
            <person name="Perotto S."/>
            <person name="Peter M."/>
            <person name="Pfister S."/>
            <person name="Riley R."/>
            <person name="Sitrit Y."/>
            <person name="Stielow J.B."/>
            <person name="Szollosi G."/>
            <person name="Zifcakova L."/>
            <person name="Stursova M."/>
            <person name="Spatafora J.W."/>
            <person name="Tedersoo L."/>
            <person name="Vaario L.M."/>
            <person name="Yamada A."/>
            <person name="Yan M."/>
            <person name="Wang P."/>
            <person name="Xu J."/>
            <person name="Bruns T."/>
            <person name="Baldrian P."/>
            <person name="Vilgalys R."/>
            <person name="Dunand C."/>
            <person name="Henrissat B."/>
            <person name="Grigoriev I.V."/>
            <person name="Hibbett D."/>
            <person name="Nagy L.G."/>
            <person name="Martin F.M."/>
        </authorList>
    </citation>
    <scope>NUCLEOTIDE SEQUENCE</scope>
    <source>
        <strain evidence="2">Prilba</strain>
    </source>
</reference>
<name>A0A9P5MY83_9AGAM</name>
<dbReference type="Gene3D" id="3.80.10.10">
    <property type="entry name" value="Ribonuclease Inhibitor"/>
    <property type="match status" value="1"/>
</dbReference>
<evidence type="ECO:0000313" key="3">
    <source>
        <dbReference type="Proteomes" id="UP000759537"/>
    </source>
</evidence>
<organism evidence="2 3">
    <name type="scientific">Russula ochroleuca</name>
    <dbReference type="NCBI Taxonomy" id="152965"/>
    <lineage>
        <taxon>Eukaryota</taxon>
        <taxon>Fungi</taxon>
        <taxon>Dikarya</taxon>
        <taxon>Basidiomycota</taxon>
        <taxon>Agaricomycotina</taxon>
        <taxon>Agaricomycetes</taxon>
        <taxon>Russulales</taxon>
        <taxon>Russulaceae</taxon>
        <taxon>Russula</taxon>
    </lineage>
</organism>
<evidence type="ECO:0000313" key="2">
    <source>
        <dbReference type="EMBL" id="KAF8481740.1"/>
    </source>
</evidence>
<evidence type="ECO:0008006" key="4">
    <source>
        <dbReference type="Google" id="ProtNLM"/>
    </source>
</evidence>
<dbReference type="InterPro" id="IPR032675">
    <property type="entry name" value="LRR_dom_sf"/>
</dbReference>
<accession>A0A9P5MY83</accession>
<evidence type="ECO:0000256" key="1">
    <source>
        <dbReference type="SAM" id="MobiDB-lite"/>
    </source>
</evidence>
<feature type="region of interest" description="Disordered" evidence="1">
    <location>
        <begin position="1"/>
        <end position="39"/>
    </location>
</feature>